<dbReference type="PROSITE" id="PS50956">
    <property type="entry name" value="HTH_ASNC_2"/>
    <property type="match status" value="1"/>
</dbReference>
<keyword evidence="1" id="KW-0805">Transcription regulation</keyword>
<dbReference type="SMART" id="SM00344">
    <property type="entry name" value="HTH_ASNC"/>
    <property type="match status" value="1"/>
</dbReference>
<keyword evidence="2" id="KW-0238">DNA-binding</keyword>
<evidence type="ECO:0000256" key="1">
    <source>
        <dbReference type="ARBA" id="ARBA00023015"/>
    </source>
</evidence>
<dbReference type="RefSeq" id="WP_007979855.1">
    <property type="nucleotide sequence ID" value="NZ_AEMG01000009.1"/>
</dbReference>
<dbReference type="Gene3D" id="1.10.10.10">
    <property type="entry name" value="Winged helix-like DNA-binding domain superfamily/Winged helix DNA-binding domain"/>
    <property type="match status" value="1"/>
</dbReference>
<gene>
    <name evidence="6" type="ORF">SAMN05444342_2491</name>
    <name evidence="5" type="ORF">ZOD2009_11425</name>
</gene>
<proteinExistence type="predicted"/>
<dbReference type="STRING" id="797209.GCA_000376445_02509"/>
<protein>
    <submittedName>
        <fullName evidence="5 6">Transcriptional regulator, AsnC family</fullName>
    </submittedName>
</protein>
<dbReference type="GO" id="GO:0005829">
    <property type="term" value="C:cytosol"/>
    <property type="evidence" value="ECO:0007669"/>
    <property type="project" value="TreeGrafter"/>
</dbReference>
<dbReference type="InterPro" id="IPR036390">
    <property type="entry name" value="WH_DNA-bd_sf"/>
</dbReference>
<evidence type="ECO:0000313" key="8">
    <source>
        <dbReference type="Proteomes" id="UP000184203"/>
    </source>
</evidence>
<evidence type="ECO:0000313" key="5">
    <source>
        <dbReference type="EMBL" id="EFW92084.1"/>
    </source>
</evidence>
<name>E7QU05_HALPU</name>
<evidence type="ECO:0000256" key="2">
    <source>
        <dbReference type="ARBA" id="ARBA00023125"/>
    </source>
</evidence>
<dbReference type="PANTHER" id="PTHR30154:SF34">
    <property type="entry name" value="TRANSCRIPTIONAL REGULATOR AZLB"/>
    <property type="match status" value="1"/>
</dbReference>
<reference evidence="6" key="3">
    <citation type="submission" date="2016-11" db="EMBL/GenBank/DDBJ databases">
        <authorList>
            <person name="Jaros S."/>
            <person name="Januszkiewicz K."/>
            <person name="Wedrychowicz H."/>
        </authorList>
    </citation>
    <scope>NUCLEOTIDE SEQUENCE [LARGE SCALE GENOMIC DNA]</scope>
    <source>
        <strain evidence="6">DX253</strain>
    </source>
</reference>
<evidence type="ECO:0000259" key="4">
    <source>
        <dbReference type="PROSITE" id="PS50956"/>
    </source>
</evidence>
<dbReference type="Pfam" id="PF13412">
    <property type="entry name" value="HTH_24"/>
    <property type="match status" value="1"/>
</dbReference>
<dbReference type="PANTHER" id="PTHR30154">
    <property type="entry name" value="LEUCINE-RESPONSIVE REGULATORY PROTEIN"/>
    <property type="match status" value="1"/>
</dbReference>
<dbReference type="EMBL" id="FRAN01000003">
    <property type="protein sequence ID" value="SHK88038.1"/>
    <property type="molecule type" value="Genomic_DNA"/>
</dbReference>
<dbReference type="GO" id="GO:0043565">
    <property type="term" value="F:sequence-specific DNA binding"/>
    <property type="evidence" value="ECO:0007669"/>
    <property type="project" value="InterPro"/>
</dbReference>
<keyword evidence="8" id="KW-1185">Reference proteome</keyword>
<dbReference type="InterPro" id="IPR000485">
    <property type="entry name" value="AsnC-type_HTH_dom"/>
</dbReference>
<evidence type="ECO:0000256" key="3">
    <source>
        <dbReference type="ARBA" id="ARBA00023163"/>
    </source>
</evidence>
<dbReference type="PROSITE" id="PS00519">
    <property type="entry name" value="HTH_ASNC_1"/>
    <property type="match status" value="1"/>
</dbReference>
<dbReference type="Proteomes" id="UP000184203">
    <property type="component" value="Unassembled WGS sequence"/>
</dbReference>
<reference evidence="8" key="2">
    <citation type="submission" date="2016-11" db="EMBL/GenBank/DDBJ databases">
        <authorList>
            <person name="Varghese N."/>
            <person name="Submissions S."/>
        </authorList>
    </citation>
    <scope>NUCLEOTIDE SEQUENCE [LARGE SCALE GENOMIC DNA]</scope>
    <source>
        <strain evidence="8">DX253</strain>
    </source>
</reference>
<reference evidence="5 7" key="1">
    <citation type="journal article" date="2014" name="ISME J.">
        <title>Trehalose/2-sulfotrehalose biosynthesis and glycine-betaine uptake are widely spread mechanisms for osmoadaptation in the Halobacteriales.</title>
        <authorList>
            <person name="Youssef N.H."/>
            <person name="Savage-Ashlock K.N."/>
            <person name="McCully A.L."/>
            <person name="Luedtke B."/>
            <person name="Shaw E.I."/>
            <person name="Hoff W.D."/>
            <person name="Elshahed M.S."/>
        </authorList>
    </citation>
    <scope>NUCLEOTIDE SEQUENCE [LARGE SCALE GENOMIC DNA]</scope>
    <source>
        <strain evidence="5 7">DX253</strain>
    </source>
</reference>
<dbReference type="PRINTS" id="PR00033">
    <property type="entry name" value="HTHASNC"/>
</dbReference>
<dbReference type="PATRIC" id="fig|797209.4.peg.2246"/>
<dbReference type="EMBL" id="AEMG01000009">
    <property type="protein sequence ID" value="EFW92084.1"/>
    <property type="molecule type" value="Genomic_DNA"/>
</dbReference>
<sequence length="161" mass="17764">MTSSALDEIDEGILYALQRDARGSTTTDLGNRFGVSASTVSNRIDQLESDGIITGYQATVDYERAGFPLNVLMVCSAPVGERSELAQRVLDIPGVVNVRELMIGENNIRIETVGTSNDDLTRIATALPELGLVLKDEILIRDQYFQPLKQFRIDEDRTGEE</sequence>
<evidence type="ECO:0000313" key="7">
    <source>
        <dbReference type="Proteomes" id="UP000003751"/>
    </source>
</evidence>
<dbReference type="OrthoDB" id="247805at2157"/>
<dbReference type="CDD" id="cd00090">
    <property type="entry name" value="HTH_ARSR"/>
    <property type="match status" value="1"/>
</dbReference>
<keyword evidence="3" id="KW-0804">Transcription</keyword>
<dbReference type="InterPro" id="IPR019888">
    <property type="entry name" value="Tscrpt_reg_AsnC-like"/>
</dbReference>
<dbReference type="InterPro" id="IPR011991">
    <property type="entry name" value="ArsR-like_HTH"/>
</dbReference>
<organism evidence="5 7">
    <name type="scientific">Haladaptatus paucihalophilus DX253</name>
    <dbReference type="NCBI Taxonomy" id="797209"/>
    <lineage>
        <taxon>Archaea</taxon>
        <taxon>Methanobacteriati</taxon>
        <taxon>Methanobacteriota</taxon>
        <taxon>Stenosarchaea group</taxon>
        <taxon>Halobacteria</taxon>
        <taxon>Halobacteriales</taxon>
        <taxon>Haladaptataceae</taxon>
        <taxon>Haladaptatus</taxon>
    </lineage>
</organism>
<dbReference type="InterPro" id="IPR036388">
    <property type="entry name" value="WH-like_DNA-bd_sf"/>
</dbReference>
<dbReference type="AlphaFoldDB" id="E7QU05"/>
<feature type="domain" description="HTH asnC-type" evidence="4">
    <location>
        <begin position="6"/>
        <end position="68"/>
    </location>
</feature>
<accession>E7QU05</accession>
<evidence type="ECO:0000313" key="6">
    <source>
        <dbReference type="EMBL" id="SHK88038.1"/>
    </source>
</evidence>
<dbReference type="SUPFAM" id="SSF46785">
    <property type="entry name" value="Winged helix' DNA-binding domain"/>
    <property type="match status" value="1"/>
</dbReference>
<dbReference type="eggNOG" id="arCOG01583">
    <property type="taxonomic scope" value="Archaea"/>
</dbReference>
<dbReference type="InterPro" id="IPR019885">
    <property type="entry name" value="Tscrpt_reg_HTH_AsnC-type_CS"/>
</dbReference>
<dbReference type="GO" id="GO:0043200">
    <property type="term" value="P:response to amino acid"/>
    <property type="evidence" value="ECO:0007669"/>
    <property type="project" value="TreeGrafter"/>
</dbReference>
<dbReference type="Proteomes" id="UP000003751">
    <property type="component" value="Unassembled WGS sequence"/>
</dbReference>